<proteinExistence type="predicted"/>
<evidence type="ECO:0000313" key="2">
    <source>
        <dbReference type="Proteomes" id="UP000298860"/>
    </source>
</evidence>
<accession>A0A4D4J5Y1</accession>
<evidence type="ECO:0000313" key="1">
    <source>
        <dbReference type="EMBL" id="GDY31961.1"/>
    </source>
</evidence>
<sequence length="122" mass="12681">MSSGFDRDQLCWLPRSLVGCGRSQFPGGNGYSEPQAVVLLVVGTGAGRGDVAEGWPPDDVRSATCRCVVVLGERGRDPADDAAGPSEPPVTVTITVETSVCTVVAGPAGREAFRSLTVTSWM</sequence>
<dbReference type="AlphaFoldDB" id="A0A4D4J5Y1"/>
<protein>
    <submittedName>
        <fullName evidence="1">Uncharacterized protein</fullName>
    </submittedName>
</protein>
<dbReference type="EMBL" id="BJFL01000019">
    <property type="protein sequence ID" value="GDY31961.1"/>
    <property type="molecule type" value="Genomic_DNA"/>
</dbReference>
<name>A0A4D4J5Y1_9PSEU</name>
<dbReference type="RefSeq" id="WP_137815002.1">
    <property type="nucleotide sequence ID" value="NZ_BJFL01000019.1"/>
</dbReference>
<gene>
    <name evidence="1" type="ORF">GTS_35940</name>
</gene>
<organism evidence="1 2">
    <name type="scientific">Gandjariella thermophila</name>
    <dbReference type="NCBI Taxonomy" id="1931992"/>
    <lineage>
        <taxon>Bacteria</taxon>
        <taxon>Bacillati</taxon>
        <taxon>Actinomycetota</taxon>
        <taxon>Actinomycetes</taxon>
        <taxon>Pseudonocardiales</taxon>
        <taxon>Pseudonocardiaceae</taxon>
        <taxon>Gandjariella</taxon>
    </lineage>
</organism>
<reference evidence="2" key="1">
    <citation type="submission" date="2019-04" db="EMBL/GenBank/DDBJ databases">
        <title>Draft genome sequence of Pseudonocardiaceae bacterium SL3-2-4.</title>
        <authorList>
            <person name="Ningsih F."/>
            <person name="Yokota A."/>
            <person name="Sakai Y."/>
            <person name="Nanatani K."/>
            <person name="Yabe S."/>
            <person name="Oetari A."/>
            <person name="Sjamsuridzal W."/>
        </authorList>
    </citation>
    <scope>NUCLEOTIDE SEQUENCE [LARGE SCALE GENOMIC DNA]</scope>
    <source>
        <strain evidence="2">SL3-2-4</strain>
    </source>
</reference>
<comment type="caution">
    <text evidence="1">The sequence shown here is derived from an EMBL/GenBank/DDBJ whole genome shotgun (WGS) entry which is preliminary data.</text>
</comment>
<dbReference type="Proteomes" id="UP000298860">
    <property type="component" value="Unassembled WGS sequence"/>
</dbReference>
<keyword evidence="2" id="KW-1185">Reference proteome</keyword>